<dbReference type="AlphaFoldDB" id="A0A4Y9SFL1"/>
<protein>
    <submittedName>
        <fullName evidence="2">Uncharacterized protein</fullName>
    </submittedName>
</protein>
<evidence type="ECO:0000313" key="2">
    <source>
        <dbReference type="EMBL" id="TFW18766.1"/>
    </source>
</evidence>
<organism evidence="2 3">
    <name type="scientific">Zemynaea arenosa</name>
    <dbReference type="NCBI Taxonomy" id="2561931"/>
    <lineage>
        <taxon>Bacteria</taxon>
        <taxon>Pseudomonadati</taxon>
        <taxon>Pseudomonadota</taxon>
        <taxon>Betaproteobacteria</taxon>
        <taxon>Burkholderiales</taxon>
        <taxon>Oxalobacteraceae</taxon>
        <taxon>Telluria group</taxon>
        <taxon>Zemynaea</taxon>
    </lineage>
</organism>
<evidence type="ECO:0000256" key="1">
    <source>
        <dbReference type="SAM" id="SignalP"/>
    </source>
</evidence>
<accession>A0A4Y9SFL1</accession>
<comment type="caution">
    <text evidence="2">The sequence shown here is derived from an EMBL/GenBank/DDBJ whole genome shotgun (WGS) entry which is preliminary data.</text>
</comment>
<keyword evidence="1" id="KW-0732">Signal</keyword>
<evidence type="ECO:0000313" key="3">
    <source>
        <dbReference type="Proteomes" id="UP000298438"/>
    </source>
</evidence>
<name>A0A4Y9SFL1_9BURK</name>
<sequence>MKAIVSIICLAASAAALAAPVMPDPDPRARPRLGDNGVTMGTVHIAYEETTLAAVRAQAGIGVLRHQADATITRSWLCYVLPDRVRAVWLIANGEGASTRAITQVQVGPIDPSEQCPLLPEALQPLKFHNGASAGMSSDALRKALGTPSGASPREMTWVSEEKVQEQRDRARLRIFKVRLKNGLVDALQAGQTTY</sequence>
<reference evidence="2 3" key="1">
    <citation type="submission" date="2019-03" db="EMBL/GenBank/DDBJ databases">
        <title>Draft Genome Sequence of Massilia arenosa sp. nov., a Novel Massilia Species Isolated from a Sandy-loam Maize Soil.</title>
        <authorList>
            <person name="Raths R."/>
            <person name="Peta V."/>
            <person name="Bucking H."/>
        </authorList>
    </citation>
    <scope>NUCLEOTIDE SEQUENCE [LARGE SCALE GENOMIC DNA]</scope>
    <source>
        <strain evidence="2 3">MC02</strain>
    </source>
</reference>
<feature type="chain" id="PRO_5021296033" evidence="1">
    <location>
        <begin position="19"/>
        <end position="195"/>
    </location>
</feature>
<gene>
    <name evidence="2" type="ORF">E4L96_12715</name>
</gene>
<dbReference type="RefSeq" id="WP_135207600.1">
    <property type="nucleotide sequence ID" value="NZ_SPVF01000157.1"/>
</dbReference>
<feature type="signal peptide" evidence="1">
    <location>
        <begin position="1"/>
        <end position="18"/>
    </location>
</feature>
<proteinExistence type="predicted"/>
<dbReference type="EMBL" id="SPVF01000157">
    <property type="protein sequence ID" value="TFW18766.1"/>
    <property type="molecule type" value="Genomic_DNA"/>
</dbReference>
<keyword evidence="3" id="KW-1185">Reference proteome</keyword>
<dbReference type="Proteomes" id="UP000298438">
    <property type="component" value="Unassembled WGS sequence"/>
</dbReference>